<evidence type="ECO:0000313" key="1">
    <source>
        <dbReference type="EMBL" id="AND42978.1"/>
    </source>
</evidence>
<sequence length="462" mass="52117">MTYMENISPLKAVMDIWKVKRGKPEDILSRQQSRLPDLISFARSNSQYYAQKYSLLPERISSLQQIPPVTKSELMANFNDWVTDPEVSIESVKEFVSDMSLVGQLYLERYMVSTTSGSTGVPGIFIQDKSSDTIMKTLMAIRGTTKLIWSDILKVAAKGGRNAAVCSTAGHFTAFSTAERLRLKNPSNGKIRAFSIQSPLSTLVKELNEYQPALIGGYATAMEILAEEQKAGRLNIQPVAILLGGEKLYPNVRAKLESFFQARVLDLYGGTEATAMTFECEEGQFHVNTDWIIFEPVDEFYQPVPPGKQSHSVLITNLANRIQPLIRYELTDRVTMFSEPCKCGRPFPVVQVEGRTDDILKFSTPNCQIIHILPMALKTIVEEIPGVRRFQLIQTAPDKLTVRLEVDEGNPRDQIWENVREALLDYFATQGLTNLSIEKSEELPQRHLKSGKYQHVLIDYLK</sequence>
<evidence type="ECO:0000313" key="2">
    <source>
        <dbReference type="Proteomes" id="UP000077856"/>
    </source>
</evidence>
<accession>A0A160MJB7</accession>
<dbReference type="SUPFAM" id="SSF56801">
    <property type="entry name" value="Acetyl-CoA synthetase-like"/>
    <property type="match status" value="1"/>
</dbReference>
<geneLocation type="plasmid" evidence="2">
    <name>pbo1</name>
</geneLocation>
<protein>
    <recommendedName>
        <fullName evidence="3">CoF synthetase</fullName>
    </recommendedName>
</protein>
<dbReference type="Proteomes" id="UP000077856">
    <property type="component" value="Plasmid pBO1"/>
</dbReference>
<organism evidence="1 2">
    <name type="scientific">Cytobacillus oceanisediminis 2691</name>
    <dbReference type="NCBI Taxonomy" id="1196031"/>
    <lineage>
        <taxon>Bacteria</taxon>
        <taxon>Bacillati</taxon>
        <taxon>Bacillota</taxon>
        <taxon>Bacilli</taxon>
        <taxon>Bacillales</taxon>
        <taxon>Bacillaceae</taxon>
        <taxon>Cytobacillus</taxon>
    </lineage>
</organism>
<dbReference type="InterPro" id="IPR053158">
    <property type="entry name" value="CapK_Type1_Caps_Biosynth"/>
</dbReference>
<proteinExistence type="predicted"/>
<keyword evidence="1" id="KW-0614">Plasmid</keyword>
<reference evidence="1 2" key="1">
    <citation type="submission" date="2016-04" db="EMBL/GenBank/DDBJ databases">
        <title>Complete genome sequence of Bacillus oceanisediminis strain 2691.</title>
        <authorList>
            <person name="Jeong H."/>
            <person name="Kim H.J."/>
            <person name="Lee D.-W."/>
        </authorList>
    </citation>
    <scope>NUCLEOTIDE SEQUENCE [LARGE SCALE GENOMIC DNA]</scope>
    <source>
        <strain evidence="1 2">2691</strain>
        <plasmid evidence="2">pbo1</plasmid>
    </source>
</reference>
<dbReference type="PANTHER" id="PTHR36932:SF1">
    <property type="entry name" value="CAPSULAR POLYSACCHARIDE BIOSYNTHESIS PROTEIN"/>
    <property type="match status" value="1"/>
</dbReference>
<gene>
    <name evidence="1" type="ORF">A361_27785</name>
</gene>
<dbReference type="AlphaFoldDB" id="A0A160MJB7"/>
<name>A0A160MJB7_9BACI</name>
<dbReference type="Gene3D" id="3.40.50.12780">
    <property type="entry name" value="N-terminal domain of ligase-like"/>
    <property type="match status" value="1"/>
</dbReference>
<dbReference type="EMBL" id="CP015507">
    <property type="protein sequence ID" value="AND42978.1"/>
    <property type="molecule type" value="Genomic_DNA"/>
</dbReference>
<dbReference type="InterPro" id="IPR042099">
    <property type="entry name" value="ANL_N_sf"/>
</dbReference>
<dbReference type="eggNOG" id="COG1541">
    <property type="taxonomic scope" value="Bacteria"/>
</dbReference>
<evidence type="ECO:0008006" key="3">
    <source>
        <dbReference type="Google" id="ProtNLM"/>
    </source>
</evidence>
<dbReference type="PANTHER" id="PTHR36932">
    <property type="entry name" value="CAPSULAR POLYSACCHARIDE BIOSYNTHESIS PROTEIN"/>
    <property type="match status" value="1"/>
</dbReference>
<dbReference type="KEGG" id="bon:A361_27785"/>